<dbReference type="InterPro" id="IPR011576">
    <property type="entry name" value="Pyridox_Oxase_N"/>
</dbReference>
<dbReference type="InterPro" id="IPR052019">
    <property type="entry name" value="F420H2_bilvrd_red/Heme_oxyg"/>
</dbReference>
<dbReference type="Gene3D" id="2.30.110.10">
    <property type="entry name" value="Electron Transport, Fmn-binding Protein, Chain A"/>
    <property type="match status" value="1"/>
</dbReference>
<reference evidence="3 4" key="1">
    <citation type="submission" date="2020-06" db="EMBL/GenBank/DDBJ databases">
        <title>Actinokineospora xiongansis sp. nov., isolated from soil of Baiyangdian.</title>
        <authorList>
            <person name="Zhang X."/>
        </authorList>
    </citation>
    <scope>NUCLEOTIDE SEQUENCE [LARGE SCALE GENOMIC DNA]</scope>
    <source>
        <strain evidence="3 4">HBU206404</strain>
    </source>
</reference>
<organism evidence="3 4">
    <name type="scientific">Actinokineospora xionganensis</name>
    <dbReference type="NCBI Taxonomy" id="2684470"/>
    <lineage>
        <taxon>Bacteria</taxon>
        <taxon>Bacillati</taxon>
        <taxon>Actinomycetota</taxon>
        <taxon>Actinomycetes</taxon>
        <taxon>Pseudonocardiales</taxon>
        <taxon>Pseudonocardiaceae</taxon>
        <taxon>Actinokineospora</taxon>
    </lineage>
</organism>
<comment type="caution">
    <text evidence="3">The sequence shown here is derived from an EMBL/GenBank/DDBJ whole genome shotgun (WGS) entry which is preliminary data.</text>
</comment>
<dbReference type="Pfam" id="PF01243">
    <property type="entry name" value="PNPOx_N"/>
    <property type="match status" value="1"/>
</dbReference>
<accession>A0ABR7L265</accession>
<dbReference type="PANTHER" id="PTHR35176">
    <property type="entry name" value="HEME OXYGENASE HI_0854-RELATED"/>
    <property type="match status" value="1"/>
</dbReference>
<feature type="domain" description="Pyridoxamine 5'-phosphate oxidase N-terminal" evidence="2">
    <location>
        <begin position="11"/>
        <end position="124"/>
    </location>
</feature>
<dbReference type="PANTHER" id="PTHR35176:SF6">
    <property type="entry name" value="HEME OXYGENASE HI_0854-RELATED"/>
    <property type="match status" value="1"/>
</dbReference>
<keyword evidence="4" id="KW-1185">Reference proteome</keyword>
<evidence type="ECO:0000259" key="2">
    <source>
        <dbReference type="Pfam" id="PF01243"/>
    </source>
</evidence>
<keyword evidence="1" id="KW-0560">Oxidoreductase</keyword>
<evidence type="ECO:0000313" key="3">
    <source>
        <dbReference type="EMBL" id="MBC6446760.1"/>
    </source>
</evidence>
<dbReference type="RefSeq" id="WP_187218896.1">
    <property type="nucleotide sequence ID" value="NZ_JABVED010000002.1"/>
</dbReference>
<protein>
    <submittedName>
        <fullName evidence="3">Pyridoxamine 5'-phosphate oxidase family protein</fullName>
    </submittedName>
</protein>
<gene>
    <name evidence="3" type="ORF">GPZ80_06165</name>
</gene>
<dbReference type="Proteomes" id="UP000734823">
    <property type="component" value="Unassembled WGS sequence"/>
</dbReference>
<evidence type="ECO:0000313" key="4">
    <source>
        <dbReference type="Proteomes" id="UP000734823"/>
    </source>
</evidence>
<name>A0ABR7L265_9PSEU</name>
<dbReference type="InterPro" id="IPR012349">
    <property type="entry name" value="Split_barrel_FMN-bd"/>
</dbReference>
<sequence length="154" mass="17058">MSRRDQIKLSPEEIQAFLGNQKTANVATIGKNGRPHLVSLWYLPEGDTLTTWTYESSQKVANLRRLPQATVLVESGESYEELVGVMLECDVELIEDTERITEIGSGLTLRYTGSEEVAAAASQFVRAQAAKRIGLVFKPTKIVSWDHSKLGGTY</sequence>
<proteinExistence type="predicted"/>
<evidence type="ECO:0000256" key="1">
    <source>
        <dbReference type="ARBA" id="ARBA00023002"/>
    </source>
</evidence>
<dbReference type="SUPFAM" id="SSF50475">
    <property type="entry name" value="FMN-binding split barrel"/>
    <property type="match status" value="1"/>
</dbReference>
<dbReference type="EMBL" id="JABVED010000002">
    <property type="protein sequence ID" value="MBC6446760.1"/>
    <property type="molecule type" value="Genomic_DNA"/>
</dbReference>